<reference evidence="5 6" key="1">
    <citation type="submission" date="2017-09" db="EMBL/GenBank/DDBJ databases">
        <title>WGS assembly of Aquilegia coerulea Goldsmith.</title>
        <authorList>
            <person name="Hodges S."/>
            <person name="Kramer E."/>
            <person name="Nordborg M."/>
            <person name="Tomkins J."/>
            <person name="Borevitz J."/>
            <person name="Derieg N."/>
            <person name="Yan J."/>
            <person name="Mihaltcheva S."/>
            <person name="Hayes R.D."/>
            <person name="Rokhsar D."/>
        </authorList>
    </citation>
    <scope>NUCLEOTIDE SEQUENCE [LARGE SCALE GENOMIC DNA]</scope>
    <source>
        <strain evidence="6">cv. Goldsmith</strain>
    </source>
</reference>
<proteinExistence type="inferred from homology"/>
<dbReference type="PANTHER" id="PTHR43391">
    <property type="entry name" value="RETINOL DEHYDROGENASE-RELATED"/>
    <property type="match status" value="1"/>
</dbReference>
<comment type="subcellular location">
    <subcellularLocation>
        <location evidence="1">Membrane</location>
        <topology evidence="1">Single-pass type II membrane protein</topology>
    </subcellularLocation>
</comment>
<sequence>MELIHLVMDMVLPPMLLVFMLMVLPFYLFYKFASRIIRMFTMEDLTRKVVLITGASSGIGEQLAYEYARKGARLALVARREKKLQEVEEKAREFGCPDAIVICADVSISSDCKRFVEETVNHFGRLDHLVNNAGINNAFYFEESKDISSSIPVTVIYQ</sequence>
<keyword evidence="4" id="KW-0472">Membrane</keyword>
<dbReference type="EMBL" id="KZ305028">
    <property type="protein sequence ID" value="PIA51024.1"/>
    <property type="molecule type" value="Genomic_DNA"/>
</dbReference>
<dbReference type="PANTHER" id="PTHR43391:SF89">
    <property type="entry name" value="11-BETA-HYDROXYSTEROID DEHYDROGENASE 1A-RELATED"/>
    <property type="match status" value="1"/>
</dbReference>
<dbReference type="InterPro" id="IPR036291">
    <property type="entry name" value="NAD(P)-bd_dom_sf"/>
</dbReference>
<dbReference type="AlphaFoldDB" id="A0A2G5E5I9"/>
<dbReference type="InParanoid" id="A0A2G5E5I9"/>
<evidence type="ECO:0000256" key="3">
    <source>
        <dbReference type="ARBA" id="ARBA00023002"/>
    </source>
</evidence>
<accession>A0A2G5E5I9</accession>
<name>A0A2G5E5I9_AQUCA</name>
<dbReference type="GO" id="GO:0016491">
    <property type="term" value="F:oxidoreductase activity"/>
    <property type="evidence" value="ECO:0007669"/>
    <property type="project" value="UniProtKB-KW"/>
</dbReference>
<dbReference type="GO" id="GO:0016020">
    <property type="term" value="C:membrane"/>
    <property type="evidence" value="ECO:0007669"/>
    <property type="project" value="UniProtKB-SubCell"/>
</dbReference>
<dbReference type="PRINTS" id="PR00081">
    <property type="entry name" value="GDHRDH"/>
</dbReference>
<keyword evidence="4" id="KW-0812">Transmembrane</keyword>
<evidence type="ECO:0000256" key="1">
    <source>
        <dbReference type="ARBA" id="ARBA00004606"/>
    </source>
</evidence>
<gene>
    <name evidence="5" type="ORF">AQUCO_01100087v1</name>
</gene>
<dbReference type="GO" id="GO:0005829">
    <property type="term" value="C:cytosol"/>
    <property type="evidence" value="ECO:0007669"/>
    <property type="project" value="TreeGrafter"/>
</dbReference>
<keyword evidence="4" id="KW-1133">Transmembrane helix</keyword>
<organism evidence="5 6">
    <name type="scientific">Aquilegia coerulea</name>
    <name type="common">Rocky mountain columbine</name>
    <dbReference type="NCBI Taxonomy" id="218851"/>
    <lineage>
        <taxon>Eukaryota</taxon>
        <taxon>Viridiplantae</taxon>
        <taxon>Streptophyta</taxon>
        <taxon>Embryophyta</taxon>
        <taxon>Tracheophyta</taxon>
        <taxon>Spermatophyta</taxon>
        <taxon>Magnoliopsida</taxon>
        <taxon>Ranunculales</taxon>
        <taxon>Ranunculaceae</taxon>
        <taxon>Thalictroideae</taxon>
        <taxon>Aquilegia</taxon>
    </lineage>
</organism>
<dbReference type="Proteomes" id="UP000230069">
    <property type="component" value="Unassembled WGS sequence"/>
</dbReference>
<feature type="transmembrane region" description="Helical" evidence="4">
    <location>
        <begin position="12"/>
        <end position="30"/>
    </location>
</feature>
<protein>
    <submittedName>
        <fullName evidence="5">Uncharacterized protein</fullName>
    </submittedName>
</protein>
<evidence type="ECO:0000256" key="2">
    <source>
        <dbReference type="ARBA" id="ARBA00006484"/>
    </source>
</evidence>
<evidence type="ECO:0000256" key="4">
    <source>
        <dbReference type="SAM" id="Phobius"/>
    </source>
</evidence>
<dbReference type="SUPFAM" id="SSF51735">
    <property type="entry name" value="NAD(P)-binding Rossmann-fold domains"/>
    <property type="match status" value="1"/>
</dbReference>
<dbReference type="Pfam" id="PF00106">
    <property type="entry name" value="adh_short"/>
    <property type="match status" value="1"/>
</dbReference>
<comment type="similarity">
    <text evidence="2">Belongs to the short-chain dehydrogenases/reductases (SDR) family.</text>
</comment>
<dbReference type="InterPro" id="IPR002347">
    <property type="entry name" value="SDR_fam"/>
</dbReference>
<evidence type="ECO:0000313" key="5">
    <source>
        <dbReference type="EMBL" id="PIA51024.1"/>
    </source>
</evidence>
<evidence type="ECO:0000313" key="6">
    <source>
        <dbReference type="Proteomes" id="UP000230069"/>
    </source>
</evidence>
<keyword evidence="6" id="KW-1185">Reference proteome</keyword>
<keyword evidence="3" id="KW-0560">Oxidoreductase</keyword>
<dbReference type="Gene3D" id="3.40.50.720">
    <property type="entry name" value="NAD(P)-binding Rossmann-like Domain"/>
    <property type="match status" value="1"/>
</dbReference>
<dbReference type="OrthoDB" id="47007at2759"/>
<dbReference type="STRING" id="218851.A0A2G5E5I9"/>